<dbReference type="Proteomes" id="UP001412067">
    <property type="component" value="Unassembled WGS sequence"/>
</dbReference>
<gene>
    <name evidence="1" type="primary">SKIP14</name>
    <name evidence="1" type="ORF">KSP40_PGU013965</name>
</gene>
<comment type="caution">
    <text evidence="1">The sequence shown here is derived from an EMBL/GenBank/DDBJ whole genome shotgun (WGS) entry which is preliminary data.</text>
</comment>
<keyword evidence="2" id="KW-1185">Reference proteome</keyword>
<accession>A0ABR2M6D4</accession>
<dbReference type="EMBL" id="JBBWWR010000012">
    <property type="protein sequence ID" value="KAK8959211.1"/>
    <property type="molecule type" value="Genomic_DNA"/>
</dbReference>
<name>A0ABR2M6D4_9ASPA</name>
<evidence type="ECO:0000313" key="1">
    <source>
        <dbReference type="EMBL" id="KAK8959211.1"/>
    </source>
</evidence>
<reference evidence="1 2" key="1">
    <citation type="journal article" date="2022" name="Nat. Plants">
        <title>Genomes of leafy and leafless Platanthera orchids illuminate the evolution of mycoheterotrophy.</title>
        <authorList>
            <person name="Li M.H."/>
            <person name="Liu K.W."/>
            <person name="Li Z."/>
            <person name="Lu H.C."/>
            <person name="Ye Q.L."/>
            <person name="Zhang D."/>
            <person name="Wang J.Y."/>
            <person name="Li Y.F."/>
            <person name="Zhong Z.M."/>
            <person name="Liu X."/>
            <person name="Yu X."/>
            <person name="Liu D.K."/>
            <person name="Tu X.D."/>
            <person name="Liu B."/>
            <person name="Hao Y."/>
            <person name="Liao X.Y."/>
            <person name="Jiang Y.T."/>
            <person name="Sun W.H."/>
            <person name="Chen J."/>
            <person name="Chen Y.Q."/>
            <person name="Ai Y."/>
            <person name="Zhai J.W."/>
            <person name="Wu S.S."/>
            <person name="Zhou Z."/>
            <person name="Hsiao Y.Y."/>
            <person name="Wu W.L."/>
            <person name="Chen Y.Y."/>
            <person name="Lin Y.F."/>
            <person name="Hsu J.L."/>
            <person name="Li C.Y."/>
            <person name="Wang Z.W."/>
            <person name="Zhao X."/>
            <person name="Zhong W.Y."/>
            <person name="Ma X.K."/>
            <person name="Ma L."/>
            <person name="Huang J."/>
            <person name="Chen G.Z."/>
            <person name="Huang M.Z."/>
            <person name="Huang L."/>
            <person name="Peng D.H."/>
            <person name="Luo Y.B."/>
            <person name="Zou S.Q."/>
            <person name="Chen S.P."/>
            <person name="Lan S."/>
            <person name="Tsai W.C."/>
            <person name="Van de Peer Y."/>
            <person name="Liu Z.J."/>
        </authorList>
    </citation>
    <scope>NUCLEOTIDE SEQUENCE [LARGE SCALE GENOMIC DNA]</scope>
    <source>
        <strain evidence="1">Lor288</strain>
    </source>
</reference>
<organism evidence="1 2">
    <name type="scientific">Platanthera guangdongensis</name>
    <dbReference type="NCBI Taxonomy" id="2320717"/>
    <lineage>
        <taxon>Eukaryota</taxon>
        <taxon>Viridiplantae</taxon>
        <taxon>Streptophyta</taxon>
        <taxon>Embryophyta</taxon>
        <taxon>Tracheophyta</taxon>
        <taxon>Spermatophyta</taxon>
        <taxon>Magnoliopsida</taxon>
        <taxon>Liliopsida</taxon>
        <taxon>Asparagales</taxon>
        <taxon>Orchidaceae</taxon>
        <taxon>Orchidoideae</taxon>
        <taxon>Orchideae</taxon>
        <taxon>Orchidinae</taxon>
        <taxon>Platanthera</taxon>
    </lineage>
</organism>
<protein>
    <submittedName>
        <fullName evidence="1">F-box protein SKIP14</fullName>
    </submittedName>
</protein>
<proteinExistence type="predicted"/>
<sequence>MRNLVQLYIPGCTSITPEGVVRIVKSNGRLKYLRLHGLSNIKREHLNILKSLLRKSSRQEASHSYFYSNWRSLPLNSDDGRPIDVDICPKCKNVGMVFDCTRQDCRMMRNRWSPCRGCFFCIARCEECGGCLDAEELGEDTACSHLLCAGCWLQLPKCNFCFAPGGIFFLARRRVQASPAPGLRPARPGQPTTGPQACPWPGSGFSRARPTRAFPAGPGRTFWAQAFCLASYG</sequence>
<evidence type="ECO:0000313" key="2">
    <source>
        <dbReference type="Proteomes" id="UP001412067"/>
    </source>
</evidence>